<keyword evidence="2" id="KW-0732">Signal</keyword>
<feature type="transmembrane region" description="Helical" evidence="1">
    <location>
        <begin position="33"/>
        <end position="55"/>
    </location>
</feature>
<keyword evidence="1" id="KW-1133">Transmembrane helix</keyword>
<keyword evidence="1" id="KW-0472">Membrane</keyword>
<feature type="signal peptide" evidence="2">
    <location>
        <begin position="1"/>
        <end position="23"/>
    </location>
</feature>
<evidence type="ECO:0000313" key="3">
    <source>
        <dbReference type="EMBL" id="GGG51190.1"/>
    </source>
</evidence>
<dbReference type="PROSITE" id="PS50244">
    <property type="entry name" value="S5A_REDUCTASE"/>
    <property type="match status" value="1"/>
</dbReference>
<name>A0A917LQE5_9GAMM</name>
<dbReference type="EMBL" id="BMIY01000002">
    <property type="protein sequence ID" value="GGG51190.1"/>
    <property type="molecule type" value="Genomic_DNA"/>
</dbReference>
<dbReference type="GO" id="GO:0016020">
    <property type="term" value="C:membrane"/>
    <property type="evidence" value="ECO:0007669"/>
    <property type="project" value="TreeGrafter"/>
</dbReference>
<dbReference type="AlphaFoldDB" id="A0A917LQE5"/>
<feature type="transmembrane region" description="Helical" evidence="1">
    <location>
        <begin position="216"/>
        <end position="234"/>
    </location>
</feature>
<dbReference type="PANTHER" id="PTHR32251">
    <property type="entry name" value="3-OXO-5-ALPHA-STEROID 4-DEHYDROGENASE"/>
    <property type="match status" value="1"/>
</dbReference>
<proteinExistence type="predicted"/>
<keyword evidence="1" id="KW-0812">Transmembrane</keyword>
<organism evidence="3 4">
    <name type="scientific">Pseudohongiella nitratireducens</name>
    <dbReference type="NCBI Taxonomy" id="1768907"/>
    <lineage>
        <taxon>Bacteria</taxon>
        <taxon>Pseudomonadati</taxon>
        <taxon>Pseudomonadota</taxon>
        <taxon>Gammaproteobacteria</taxon>
        <taxon>Pseudomonadales</taxon>
        <taxon>Pseudohongiellaceae</taxon>
        <taxon>Pseudohongiella</taxon>
    </lineage>
</organism>
<gene>
    <name evidence="3" type="ORF">GCM10011403_05410</name>
</gene>
<feature type="transmembrane region" description="Helical" evidence="1">
    <location>
        <begin position="240"/>
        <end position="261"/>
    </location>
</feature>
<dbReference type="OrthoDB" id="9779233at2"/>
<feature type="transmembrane region" description="Helical" evidence="1">
    <location>
        <begin position="164"/>
        <end position="183"/>
    </location>
</feature>
<dbReference type="InterPro" id="IPR010721">
    <property type="entry name" value="UstE-like"/>
</dbReference>
<evidence type="ECO:0008006" key="5">
    <source>
        <dbReference type="Google" id="ProtNLM"/>
    </source>
</evidence>
<evidence type="ECO:0000256" key="2">
    <source>
        <dbReference type="SAM" id="SignalP"/>
    </source>
</evidence>
<reference evidence="3" key="1">
    <citation type="journal article" date="2014" name="Int. J. Syst. Evol. Microbiol.">
        <title>Complete genome sequence of Corynebacterium casei LMG S-19264T (=DSM 44701T), isolated from a smear-ripened cheese.</title>
        <authorList>
            <consortium name="US DOE Joint Genome Institute (JGI-PGF)"/>
            <person name="Walter F."/>
            <person name="Albersmeier A."/>
            <person name="Kalinowski J."/>
            <person name="Ruckert C."/>
        </authorList>
    </citation>
    <scope>NUCLEOTIDE SEQUENCE</scope>
    <source>
        <strain evidence="3">CGMCC 1.15425</strain>
    </source>
</reference>
<comment type="caution">
    <text evidence="3">The sequence shown here is derived from an EMBL/GenBank/DDBJ whole genome shotgun (WGS) entry which is preliminary data.</text>
</comment>
<sequence length="291" mass="32172">MTHYTLLATIALLLLAAAAGAGAQTLMIGDINLSVALLCAIIVLALNWLAFIPAWIRQTEHFFDLTGSLSFIAATGTAVYLTTAPDARALLLATLVAVWAFRLGTFLFLRVRTDGQDGRFDTIKPHFSQFLMTWTLQALWVIASSAMALAAITTSSGKPLGPVAFIGLGLWITGFLIECIADWQKRRFKHRLKQQSNPEQPFINTGLWAWSRHPNYFGEILLWLGVAFIAAPALSGWQWVTLVSPVFVILLITKISGIPLLEKRANARWQDNTAYQRYKLKTPVLIPKPPA</sequence>
<evidence type="ECO:0000256" key="1">
    <source>
        <dbReference type="SAM" id="Phobius"/>
    </source>
</evidence>
<feature type="transmembrane region" description="Helical" evidence="1">
    <location>
        <begin position="89"/>
        <end position="109"/>
    </location>
</feature>
<reference evidence="3" key="2">
    <citation type="submission" date="2020-09" db="EMBL/GenBank/DDBJ databases">
        <authorList>
            <person name="Sun Q."/>
            <person name="Zhou Y."/>
        </authorList>
    </citation>
    <scope>NUCLEOTIDE SEQUENCE</scope>
    <source>
        <strain evidence="3">CGMCC 1.15425</strain>
    </source>
</reference>
<feature type="transmembrane region" description="Helical" evidence="1">
    <location>
        <begin position="62"/>
        <end position="83"/>
    </location>
</feature>
<dbReference type="RefSeq" id="WP_068811530.1">
    <property type="nucleotide sequence ID" value="NZ_BMIY01000002.1"/>
</dbReference>
<dbReference type="Gene3D" id="1.20.120.1630">
    <property type="match status" value="1"/>
</dbReference>
<dbReference type="Proteomes" id="UP000627715">
    <property type="component" value="Unassembled WGS sequence"/>
</dbReference>
<dbReference type="Pfam" id="PF06966">
    <property type="entry name" value="DUF1295"/>
    <property type="match status" value="1"/>
</dbReference>
<accession>A0A917LQE5</accession>
<keyword evidence="4" id="KW-1185">Reference proteome</keyword>
<protein>
    <recommendedName>
        <fullName evidence="5">Steroid 5-alpha reductase C-terminal domain-containing protein</fullName>
    </recommendedName>
</protein>
<feature type="transmembrane region" description="Helical" evidence="1">
    <location>
        <begin position="130"/>
        <end position="152"/>
    </location>
</feature>
<dbReference type="PANTHER" id="PTHR32251:SF17">
    <property type="entry name" value="STEROID 5-ALPHA REDUCTASE C-TERMINAL DOMAIN-CONTAINING PROTEIN"/>
    <property type="match status" value="1"/>
</dbReference>
<evidence type="ECO:0000313" key="4">
    <source>
        <dbReference type="Proteomes" id="UP000627715"/>
    </source>
</evidence>
<feature type="chain" id="PRO_5037893490" description="Steroid 5-alpha reductase C-terminal domain-containing protein" evidence="2">
    <location>
        <begin position="24"/>
        <end position="291"/>
    </location>
</feature>